<keyword evidence="2" id="KW-0472">Membrane</keyword>
<keyword evidence="2" id="KW-1133">Transmembrane helix</keyword>
<feature type="region of interest" description="Disordered" evidence="1">
    <location>
        <begin position="24"/>
        <end position="50"/>
    </location>
</feature>
<feature type="transmembrane region" description="Helical" evidence="2">
    <location>
        <begin position="488"/>
        <end position="510"/>
    </location>
</feature>
<proteinExistence type="predicted"/>
<sequence>MAASANINQDNTKMDPLLEKILMELKANQPSSPPDKKGSTRSNSTQVPPIPSAKIMKIYENDQVKCRRNDGVVESLLRRIGTVEEQERWSSLVGNASEVPEDGRLKLTFSKRSLLSLSSDTALKMLEEIHKEDRNVPKWFNGERTRIVDIFDDKTTKIYTIDPDASNMIGVGNIARSPIACNSQSQVTSTSVNSDPSPEVRSDPWRRIISIWAPYTKSRCLVRDLNVSSVSSKQGRPNPGSGFEDRYSLDRTFYEIVTIPVGKIKSIPWNFWNNGVLHTESNDISSNPRSLQATSFLACPSISGNKYWTLLEMNPATFAYTSDSIEGLTSVSRNMLLCVFFHAYTAISQTAIRWKQILKYFDQSIGDKLTFLDPNYHDMLLSDDEVLSRSKKYCWAISTLKELRTSMSQNILQIRQLIEQETSETTTEEESKGLRRVRAMLCSELREIENIASKLETKQEEATCLRDGLISANSLVETRNSTRFNQNIKLLTCVSILFLALSFCMSGWSIDSSFGYLNLLLTANLLAAATYFLVLHAHRLVLIFQDVYHKFIRNTLEAMKKDEDEKWATRARELIKYSELSEEAPKHSHWIYFSYTLRRLCWLPWLKLSRRCASSV</sequence>
<evidence type="ECO:0000256" key="1">
    <source>
        <dbReference type="SAM" id="MobiDB-lite"/>
    </source>
</evidence>
<gene>
    <name evidence="3" type="ORF">BCON_0085g00020</name>
</gene>
<evidence type="ECO:0000313" key="3">
    <source>
        <dbReference type="EMBL" id="TGO55852.1"/>
    </source>
</evidence>
<dbReference type="AlphaFoldDB" id="A0A4Z1I8S3"/>
<keyword evidence="4" id="KW-1185">Reference proteome</keyword>
<protein>
    <submittedName>
        <fullName evidence="3">Uncharacterized protein</fullName>
    </submittedName>
</protein>
<keyword evidence="2" id="KW-0812">Transmembrane</keyword>
<name>A0A4Z1I8S3_9HELO</name>
<accession>A0A4Z1I8S3</accession>
<dbReference type="OrthoDB" id="426293at2759"/>
<reference evidence="3 4" key="1">
    <citation type="submission" date="2017-12" db="EMBL/GenBank/DDBJ databases">
        <title>Comparative genomics of Botrytis spp.</title>
        <authorList>
            <person name="Valero-Jimenez C.A."/>
            <person name="Tapia P."/>
            <person name="Veloso J."/>
            <person name="Silva-Moreno E."/>
            <person name="Staats M."/>
            <person name="Valdes J.H."/>
            <person name="Van Kan J.A.L."/>
        </authorList>
    </citation>
    <scope>NUCLEOTIDE SEQUENCE [LARGE SCALE GENOMIC DNA]</scope>
    <source>
        <strain evidence="3 4">MUCL11595</strain>
    </source>
</reference>
<comment type="caution">
    <text evidence="3">The sequence shown here is derived from an EMBL/GenBank/DDBJ whole genome shotgun (WGS) entry which is preliminary data.</text>
</comment>
<organism evidence="3 4">
    <name type="scientific">Botryotinia convoluta</name>
    <dbReference type="NCBI Taxonomy" id="54673"/>
    <lineage>
        <taxon>Eukaryota</taxon>
        <taxon>Fungi</taxon>
        <taxon>Dikarya</taxon>
        <taxon>Ascomycota</taxon>
        <taxon>Pezizomycotina</taxon>
        <taxon>Leotiomycetes</taxon>
        <taxon>Helotiales</taxon>
        <taxon>Sclerotiniaceae</taxon>
        <taxon>Botryotinia</taxon>
    </lineage>
</organism>
<evidence type="ECO:0000256" key="2">
    <source>
        <dbReference type="SAM" id="Phobius"/>
    </source>
</evidence>
<dbReference type="Proteomes" id="UP000297527">
    <property type="component" value="Unassembled WGS sequence"/>
</dbReference>
<dbReference type="EMBL" id="PQXN01000085">
    <property type="protein sequence ID" value="TGO55852.1"/>
    <property type="molecule type" value="Genomic_DNA"/>
</dbReference>
<evidence type="ECO:0000313" key="4">
    <source>
        <dbReference type="Proteomes" id="UP000297527"/>
    </source>
</evidence>
<feature type="transmembrane region" description="Helical" evidence="2">
    <location>
        <begin position="516"/>
        <end position="535"/>
    </location>
</feature>